<dbReference type="Proteomes" id="UP000601435">
    <property type="component" value="Unassembled WGS sequence"/>
</dbReference>
<organism evidence="1 2">
    <name type="scientific">Symbiodinium necroappetens</name>
    <dbReference type="NCBI Taxonomy" id="1628268"/>
    <lineage>
        <taxon>Eukaryota</taxon>
        <taxon>Sar</taxon>
        <taxon>Alveolata</taxon>
        <taxon>Dinophyceae</taxon>
        <taxon>Suessiales</taxon>
        <taxon>Symbiodiniaceae</taxon>
        <taxon>Symbiodinium</taxon>
    </lineage>
</organism>
<keyword evidence="2" id="KW-1185">Reference proteome</keyword>
<protein>
    <submittedName>
        <fullName evidence="1">Uncharacterized protein</fullName>
    </submittedName>
</protein>
<name>A0A813CER1_9DINO</name>
<accession>A0A813CER1</accession>
<dbReference type="EMBL" id="CAJNJA010098941">
    <property type="protein sequence ID" value="CAE7943221.1"/>
    <property type="molecule type" value="Genomic_DNA"/>
</dbReference>
<feature type="non-terminal residue" evidence="1">
    <location>
        <position position="1"/>
    </location>
</feature>
<dbReference type="AlphaFoldDB" id="A0A813CER1"/>
<proteinExistence type="predicted"/>
<comment type="caution">
    <text evidence="1">The sequence shown here is derived from an EMBL/GenBank/DDBJ whole genome shotgun (WGS) entry which is preliminary data.</text>
</comment>
<reference evidence="1" key="1">
    <citation type="submission" date="2021-02" db="EMBL/GenBank/DDBJ databases">
        <authorList>
            <person name="Dougan E. K."/>
            <person name="Rhodes N."/>
            <person name="Thang M."/>
            <person name="Chan C."/>
        </authorList>
    </citation>
    <scope>NUCLEOTIDE SEQUENCE</scope>
</reference>
<gene>
    <name evidence="1" type="ORF">SNEC2469_LOCUS34964</name>
</gene>
<feature type="non-terminal residue" evidence="1">
    <location>
        <position position="152"/>
    </location>
</feature>
<evidence type="ECO:0000313" key="2">
    <source>
        <dbReference type="Proteomes" id="UP000601435"/>
    </source>
</evidence>
<sequence>EPTYVTVPIYETISGTLTEVETTVPVLDVYELLEYLYKDLGLVCPPEKAREYWQHMRQNGNPHALRFPAAGDSHIQFSLYGDECCLGDPKDKVTGIFVSLTLFKPKVSKHREFLIFAMQALPPAKQKLAGQSFAGHCKYACVELKGDWKWHE</sequence>
<evidence type="ECO:0000313" key="1">
    <source>
        <dbReference type="EMBL" id="CAE7943221.1"/>
    </source>
</evidence>